<dbReference type="Proteomes" id="UP000320735">
    <property type="component" value="Unassembled WGS sequence"/>
</dbReference>
<comment type="caution">
    <text evidence="2">The sequence shown here is derived from an EMBL/GenBank/DDBJ whole genome shotgun (WGS) entry which is preliminary data.</text>
</comment>
<feature type="transmembrane region" description="Helical" evidence="1">
    <location>
        <begin position="15"/>
        <end position="37"/>
    </location>
</feature>
<proteinExistence type="predicted"/>
<accession>A0A5C6BQE1</accession>
<evidence type="ECO:0000256" key="1">
    <source>
        <dbReference type="SAM" id="Phobius"/>
    </source>
</evidence>
<keyword evidence="3" id="KW-1185">Reference proteome</keyword>
<feature type="transmembrane region" description="Helical" evidence="1">
    <location>
        <begin position="87"/>
        <end position="112"/>
    </location>
</feature>
<dbReference type="RefSeq" id="WP_146371732.1">
    <property type="nucleotide sequence ID" value="NZ_SJPP01000001.1"/>
</dbReference>
<keyword evidence="1" id="KW-1133">Transmembrane helix</keyword>
<keyword evidence="1" id="KW-0812">Transmembrane</keyword>
<protein>
    <submittedName>
        <fullName evidence="2">Uncharacterized protein</fullName>
    </submittedName>
</protein>
<feature type="transmembrane region" description="Helical" evidence="1">
    <location>
        <begin position="49"/>
        <end position="75"/>
    </location>
</feature>
<dbReference type="AlphaFoldDB" id="A0A5C6BQE1"/>
<dbReference type="EMBL" id="SJPP01000001">
    <property type="protein sequence ID" value="TWU14423.1"/>
    <property type="molecule type" value="Genomic_DNA"/>
</dbReference>
<organism evidence="2 3">
    <name type="scientific">Symmachiella macrocystis</name>
    <dbReference type="NCBI Taxonomy" id="2527985"/>
    <lineage>
        <taxon>Bacteria</taxon>
        <taxon>Pseudomonadati</taxon>
        <taxon>Planctomycetota</taxon>
        <taxon>Planctomycetia</taxon>
        <taxon>Planctomycetales</taxon>
        <taxon>Planctomycetaceae</taxon>
        <taxon>Symmachiella</taxon>
    </lineage>
</organism>
<name>A0A5C6BQE1_9PLAN</name>
<sequence length="133" mass="15150">MPEPSQVIFSLGSQLWIFFTQIGGVGVIWLVGLYLCYSRRDLPQTPRMLIAISLGIQLFSMFAMMVVSGVVVTVMDETGRSLRDMNWLFGFINYTHVFMKMLAHGLMLYAIFGNFRSRPNWDAVAMEPEMPEA</sequence>
<evidence type="ECO:0000313" key="2">
    <source>
        <dbReference type="EMBL" id="TWU14423.1"/>
    </source>
</evidence>
<reference evidence="2 3" key="1">
    <citation type="submission" date="2019-02" db="EMBL/GenBank/DDBJ databases">
        <title>Deep-cultivation of Planctomycetes and their phenomic and genomic characterization uncovers novel biology.</title>
        <authorList>
            <person name="Wiegand S."/>
            <person name="Jogler M."/>
            <person name="Boedeker C."/>
            <person name="Pinto D."/>
            <person name="Vollmers J."/>
            <person name="Rivas-Marin E."/>
            <person name="Kohn T."/>
            <person name="Peeters S.H."/>
            <person name="Heuer A."/>
            <person name="Rast P."/>
            <person name="Oberbeckmann S."/>
            <person name="Bunk B."/>
            <person name="Jeske O."/>
            <person name="Meyerdierks A."/>
            <person name="Storesund J.E."/>
            <person name="Kallscheuer N."/>
            <person name="Luecker S."/>
            <person name="Lage O.M."/>
            <person name="Pohl T."/>
            <person name="Merkel B.J."/>
            <person name="Hornburger P."/>
            <person name="Mueller R.-W."/>
            <person name="Bruemmer F."/>
            <person name="Labrenz M."/>
            <person name="Spormann A.M."/>
            <person name="Op Den Camp H."/>
            <person name="Overmann J."/>
            <person name="Amann R."/>
            <person name="Jetten M.S.M."/>
            <person name="Mascher T."/>
            <person name="Medema M.H."/>
            <person name="Devos D.P."/>
            <person name="Kaster A.-K."/>
            <person name="Ovreas L."/>
            <person name="Rohde M."/>
            <person name="Galperin M.Y."/>
            <person name="Jogler C."/>
        </authorList>
    </citation>
    <scope>NUCLEOTIDE SEQUENCE [LARGE SCALE GENOMIC DNA]</scope>
    <source>
        <strain evidence="2 3">CA54</strain>
    </source>
</reference>
<dbReference type="OrthoDB" id="9929932at2"/>
<evidence type="ECO:0000313" key="3">
    <source>
        <dbReference type="Proteomes" id="UP000320735"/>
    </source>
</evidence>
<keyword evidence="1" id="KW-0472">Membrane</keyword>
<gene>
    <name evidence="2" type="ORF">CA54_32690</name>
</gene>